<accession>A0A9W6BSS9</accession>
<dbReference type="GO" id="GO:0006357">
    <property type="term" value="P:regulation of transcription by RNA polymerase II"/>
    <property type="evidence" value="ECO:0007669"/>
    <property type="project" value="InterPro"/>
</dbReference>
<name>A0A9W6BSS9_9CHLO</name>
<dbReference type="PANTHER" id="PTHR12465:SF0">
    <property type="entry name" value="MEDIATOR OF RNA POLYMERASE II TRANSCRIPTION SUBUNIT 20"/>
    <property type="match status" value="1"/>
</dbReference>
<dbReference type="AlphaFoldDB" id="A0A9W6BSS9"/>
<keyword evidence="6" id="KW-1185">Reference proteome</keyword>
<evidence type="ECO:0000256" key="3">
    <source>
        <dbReference type="ARBA" id="ARBA00023242"/>
    </source>
</evidence>
<comment type="subcellular location">
    <subcellularLocation>
        <location evidence="1">Nucleus</location>
    </subcellularLocation>
</comment>
<gene>
    <name evidence="5" type="primary">PLEST009136</name>
    <name evidence="5" type="ORF">PLESTB_001268900</name>
</gene>
<evidence type="ECO:0008006" key="7">
    <source>
        <dbReference type="Google" id="ProtNLM"/>
    </source>
</evidence>
<evidence type="ECO:0000313" key="5">
    <source>
        <dbReference type="EMBL" id="GLC57806.1"/>
    </source>
</evidence>
<evidence type="ECO:0000256" key="1">
    <source>
        <dbReference type="ARBA" id="ARBA00004123"/>
    </source>
</evidence>
<dbReference type="PANTHER" id="PTHR12465">
    <property type="entry name" value="UBIQUITIN SPECIFIC PROTEASE HOMOLOG 49"/>
    <property type="match status" value="1"/>
</dbReference>
<protein>
    <recommendedName>
        <fullName evidence="7">Mediator of RNA polymerase II transcription subunit 20</fullName>
    </recommendedName>
</protein>
<proteinExistence type="inferred from homology"/>
<evidence type="ECO:0000256" key="4">
    <source>
        <dbReference type="SAM" id="MobiDB-lite"/>
    </source>
</evidence>
<reference evidence="5 6" key="1">
    <citation type="journal article" date="2023" name="Commun. Biol.">
        <title>Reorganization of the ancestral sex-determining regions during the evolution of trioecy in Pleodorina starrii.</title>
        <authorList>
            <person name="Takahashi K."/>
            <person name="Suzuki S."/>
            <person name="Kawai-Toyooka H."/>
            <person name="Yamamoto K."/>
            <person name="Hamaji T."/>
            <person name="Ootsuki R."/>
            <person name="Yamaguchi H."/>
            <person name="Kawachi M."/>
            <person name="Higashiyama T."/>
            <person name="Nozaki H."/>
        </authorList>
    </citation>
    <scope>NUCLEOTIDE SEQUENCE [LARGE SCALE GENOMIC DNA]</scope>
    <source>
        <strain evidence="5 6">NIES-4479</strain>
    </source>
</reference>
<comment type="caution">
    <text evidence="5">The sequence shown here is derived from an EMBL/GenBank/DDBJ whole genome shotgun (WGS) entry which is preliminary data.</text>
</comment>
<feature type="region of interest" description="Disordered" evidence="4">
    <location>
        <begin position="260"/>
        <end position="308"/>
    </location>
</feature>
<organism evidence="5 6">
    <name type="scientific">Pleodorina starrii</name>
    <dbReference type="NCBI Taxonomy" id="330485"/>
    <lineage>
        <taxon>Eukaryota</taxon>
        <taxon>Viridiplantae</taxon>
        <taxon>Chlorophyta</taxon>
        <taxon>core chlorophytes</taxon>
        <taxon>Chlorophyceae</taxon>
        <taxon>CS clade</taxon>
        <taxon>Chlamydomonadales</taxon>
        <taxon>Volvocaceae</taxon>
        <taxon>Pleodorina</taxon>
    </lineage>
</organism>
<evidence type="ECO:0000313" key="6">
    <source>
        <dbReference type="Proteomes" id="UP001165080"/>
    </source>
</evidence>
<dbReference type="EMBL" id="BRXU01000020">
    <property type="protein sequence ID" value="GLC57806.1"/>
    <property type="molecule type" value="Genomic_DNA"/>
</dbReference>
<evidence type="ECO:0000256" key="2">
    <source>
        <dbReference type="ARBA" id="ARBA00010743"/>
    </source>
</evidence>
<dbReference type="OrthoDB" id="1854899at2759"/>
<dbReference type="InterPro" id="IPR013921">
    <property type="entry name" value="Mediator_Med20"/>
</dbReference>
<comment type="similarity">
    <text evidence="2">Belongs to the Mediator complex subunit 20 family.</text>
</comment>
<dbReference type="GO" id="GO:0003713">
    <property type="term" value="F:transcription coactivator activity"/>
    <property type="evidence" value="ECO:0007669"/>
    <property type="project" value="TreeGrafter"/>
</dbReference>
<keyword evidence="3" id="KW-0539">Nucleus</keyword>
<sequence length="308" mass="33236">MGVKLLVRALQPKGVVGPAPYDILKRLVDELCASQLPGRSEAWSVTCQLLKQGHGLVGTVGGPAAGVGGGLKDMWVVSFRDSPDQAFLLMRPEFKVLECEAAVMRLLEKKLEFAKQMTVRFEGHTYSKGDFLLRLCTATQAIHSTQALLGHCLEVEYLPLSSLTTSEAMMAEFVDLMRQLLTEMGAGMGMGMAGDGGGGGGRQGGGGGGTALQLEVLKPSFDKYGIANMPYSRTHAAVAYSDLVVAMLNTSAAAAAAAAAAQQQPQQQYQQQPPQYQQPQYQQHPQQQQPPQQQQYQQQQQQQQLGVK</sequence>
<dbReference type="GO" id="GO:0016592">
    <property type="term" value="C:mediator complex"/>
    <property type="evidence" value="ECO:0007669"/>
    <property type="project" value="InterPro"/>
</dbReference>
<dbReference type="Proteomes" id="UP001165080">
    <property type="component" value="Unassembled WGS sequence"/>
</dbReference>